<evidence type="ECO:0000259" key="11">
    <source>
        <dbReference type="Pfam" id="PF00593"/>
    </source>
</evidence>
<comment type="subcellular location">
    <subcellularLocation>
        <location evidence="1 8">Cell outer membrane</location>
        <topology evidence="1 8">Multi-pass membrane protein</topology>
    </subcellularLocation>
</comment>
<keyword evidence="3 8" id="KW-1134">Transmembrane beta strand</keyword>
<comment type="similarity">
    <text evidence="8 9">Belongs to the TonB-dependent receptor family.</text>
</comment>
<evidence type="ECO:0000256" key="5">
    <source>
        <dbReference type="ARBA" id="ARBA00023077"/>
    </source>
</evidence>
<organism evidence="13 14">
    <name type="scientific">Elongatibacter sediminis</name>
    <dbReference type="NCBI Taxonomy" id="3119006"/>
    <lineage>
        <taxon>Bacteria</taxon>
        <taxon>Pseudomonadati</taxon>
        <taxon>Pseudomonadota</taxon>
        <taxon>Gammaproteobacteria</taxon>
        <taxon>Chromatiales</taxon>
        <taxon>Wenzhouxiangellaceae</taxon>
        <taxon>Elongatibacter</taxon>
    </lineage>
</organism>
<dbReference type="AlphaFoldDB" id="A0AAW9RJU6"/>
<evidence type="ECO:0000313" key="13">
    <source>
        <dbReference type="EMBL" id="MEJ8569254.1"/>
    </source>
</evidence>
<evidence type="ECO:0000256" key="9">
    <source>
        <dbReference type="RuleBase" id="RU003357"/>
    </source>
</evidence>
<dbReference type="GO" id="GO:0015344">
    <property type="term" value="F:siderophore uptake transmembrane transporter activity"/>
    <property type="evidence" value="ECO:0007669"/>
    <property type="project" value="TreeGrafter"/>
</dbReference>
<dbReference type="Pfam" id="PF00593">
    <property type="entry name" value="TonB_dep_Rec_b-barrel"/>
    <property type="match status" value="1"/>
</dbReference>
<dbReference type="InterPro" id="IPR037066">
    <property type="entry name" value="Plug_dom_sf"/>
</dbReference>
<feature type="region of interest" description="Disordered" evidence="10">
    <location>
        <begin position="1"/>
        <end position="27"/>
    </location>
</feature>
<keyword evidence="2 8" id="KW-0813">Transport</keyword>
<dbReference type="PANTHER" id="PTHR30069:SF49">
    <property type="entry name" value="OUTER MEMBRANE PROTEIN C"/>
    <property type="match status" value="1"/>
</dbReference>
<dbReference type="SUPFAM" id="SSF56935">
    <property type="entry name" value="Porins"/>
    <property type="match status" value="1"/>
</dbReference>
<gene>
    <name evidence="13" type="ORF">V3330_16605</name>
</gene>
<dbReference type="PANTHER" id="PTHR30069">
    <property type="entry name" value="TONB-DEPENDENT OUTER MEMBRANE RECEPTOR"/>
    <property type="match status" value="1"/>
</dbReference>
<sequence>MAAEVTELDPISVEGEPVEETLPDATSVEKETLQRLRPATSDAASLLRGIPGITLNGAGGLSSLPAIHGLANDRLHIEVDGMSLVAACPNHMNPPLSYVDPGHVDSLRVFAGITPVSVGGDSIGGTIIAETVEPEFAEPGMPEKVFGDVASFYRSNNRAFGTSAAAALATERFSIRYSGAWSEADNYTAAEDFKTAVATGRPGHTLPADEVGSTAYTTANHLLNVAWKTGDGVLKMSLASQNMSEQLFPNQRMDLLKNEQHRVAIDWQTGYGWGRLEARAYHEAVDHEMDFGPDKRLWYGALSQPPAAAEPGTPCSPPGFMTCAEGMPMMSEGTTYGAKLLGEFMRAGGDLLRLGAEYHRHRLDDYWPASGGGMWPGTFLNVNDGERDRKALFAEWESRAQSRWLILLGIRYEHVTTDTGEVTGYATANPAPGNQIPEALAFNSRNRQRSDDNVDITALARYTFTDEFDVEFGVARKVRSPNLYERYTWSSWAMAASMNNTAGDGNGYVGDIDLKAETALTFLVSFRWQAADRSWALTATPYYTRVENYIDAIALPGWTPGQFNTLRYANQSVRIFGVDLSANALLASNEWGEWRLGGVAGYTDGENRDSADDLWNIMPLNARITLNHRLGDWDNEIEWVIVNAKTHVSTVRNEVETPGYGLLNLRASHSWKRLRVDVGVENLLDKFYYLPTGGTYTGQGSTMSLSGIPWGTAVPGMGRSWYAGFSMSFE</sequence>
<evidence type="ECO:0000256" key="4">
    <source>
        <dbReference type="ARBA" id="ARBA00022692"/>
    </source>
</evidence>
<dbReference type="InterPro" id="IPR012910">
    <property type="entry name" value="Plug_dom"/>
</dbReference>
<accession>A0AAW9RJU6</accession>
<keyword evidence="6 8" id="KW-0472">Membrane</keyword>
<keyword evidence="14" id="KW-1185">Reference proteome</keyword>
<proteinExistence type="inferred from homology"/>
<keyword evidence="4 8" id="KW-0812">Transmembrane</keyword>
<dbReference type="InterPro" id="IPR000531">
    <property type="entry name" value="Beta-barrel_TonB"/>
</dbReference>
<reference evidence="13 14" key="1">
    <citation type="submission" date="2024-02" db="EMBL/GenBank/DDBJ databases">
        <title>A novel Wenzhouxiangellaceae bacterium, isolated from coastal sediments.</title>
        <authorList>
            <person name="Du Z.-J."/>
            <person name="Ye Y.-Q."/>
            <person name="Zhang X.-Y."/>
        </authorList>
    </citation>
    <scope>NUCLEOTIDE SEQUENCE [LARGE SCALE GENOMIC DNA]</scope>
    <source>
        <strain evidence="13 14">CH-27</strain>
    </source>
</reference>
<evidence type="ECO:0000256" key="6">
    <source>
        <dbReference type="ARBA" id="ARBA00023136"/>
    </source>
</evidence>
<evidence type="ECO:0000256" key="10">
    <source>
        <dbReference type="SAM" id="MobiDB-lite"/>
    </source>
</evidence>
<evidence type="ECO:0000256" key="1">
    <source>
        <dbReference type="ARBA" id="ARBA00004571"/>
    </source>
</evidence>
<keyword evidence="13" id="KW-0675">Receptor</keyword>
<keyword evidence="5 9" id="KW-0798">TonB box</keyword>
<evidence type="ECO:0000256" key="3">
    <source>
        <dbReference type="ARBA" id="ARBA00022452"/>
    </source>
</evidence>
<name>A0AAW9RJU6_9GAMM</name>
<evidence type="ECO:0000256" key="7">
    <source>
        <dbReference type="ARBA" id="ARBA00023237"/>
    </source>
</evidence>
<feature type="domain" description="TonB-dependent receptor-like beta-barrel" evidence="11">
    <location>
        <begin position="301"/>
        <end position="683"/>
    </location>
</feature>
<feature type="domain" description="TonB-dependent receptor plug" evidence="12">
    <location>
        <begin position="21"/>
        <end position="126"/>
    </location>
</feature>
<dbReference type="PROSITE" id="PS52016">
    <property type="entry name" value="TONB_DEPENDENT_REC_3"/>
    <property type="match status" value="1"/>
</dbReference>
<evidence type="ECO:0000256" key="2">
    <source>
        <dbReference type="ARBA" id="ARBA00022448"/>
    </source>
</evidence>
<evidence type="ECO:0000259" key="12">
    <source>
        <dbReference type="Pfam" id="PF07715"/>
    </source>
</evidence>
<protein>
    <submittedName>
        <fullName evidence="13">TonB-dependent receptor</fullName>
    </submittedName>
</protein>
<dbReference type="RefSeq" id="WP_354696579.1">
    <property type="nucleotide sequence ID" value="NZ_JAZHOG010000012.1"/>
</dbReference>
<dbReference type="Gene3D" id="2.170.130.10">
    <property type="entry name" value="TonB-dependent receptor, plug domain"/>
    <property type="match status" value="1"/>
</dbReference>
<dbReference type="Pfam" id="PF07715">
    <property type="entry name" value="Plug"/>
    <property type="match status" value="1"/>
</dbReference>
<keyword evidence="7 8" id="KW-0998">Cell outer membrane</keyword>
<dbReference type="InterPro" id="IPR036942">
    <property type="entry name" value="Beta-barrel_TonB_sf"/>
</dbReference>
<dbReference type="Gene3D" id="2.40.170.20">
    <property type="entry name" value="TonB-dependent receptor, beta-barrel domain"/>
    <property type="match status" value="1"/>
</dbReference>
<comment type="caution">
    <text evidence="13">The sequence shown here is derived from an EMBL/GenBank/DDBJ whole genome shotgun (WGS) entry which is preliminary data.</text>
</comment>
<evidence type="ECO:0000256" key="8">
    <source>
        <dbReference type="PROSITE-ProRule" id="PRU01360"/>
    </source>
</evidence>
<dbReference type="InterPro" id="IPR039426">
    <property type="entry name" value="TonB-dep_rcpt-like"/>
</dbReference>
<dbReference type="EMBL" id="JAZHOG010000012">
    <property type="protein sequence ID" value="MEJ8569254.1"/>
    <property type="molecule type" value="Genomic_DNA"/>
</dbReference>
<dbReference type="GO" id="GO:0009279">
    <property type="term" value="C:cell outer membrane"/>
    <property type="evidence" value="ECO:0007669"/>
    <property type="project" value="UniProtKB-SubCell"/>
</dbReference>
<evidence type="ECO:0000313" key="14">
    <source>
        <dbReference type="Proteomes" id="UP001359886"/>
    </source>
</evidence>
<dbReference type="GO" id="GO:0044718">
    <property type="term" value="P:siderophore transmembrane transport"/>
    <property type="evidence" value="ECO:0007669"/>
    <property type="project" value="TreeGrafter"/>
</dbReference>
<dbReference type="Proteomes" id="UP001359886">
    <property type="component" value="Unassembled WGS sequence"/>
</dbReference>